<dbReference type="InterPro" id="IPR009225">
    <property type="entry name" value="Phage_head_completion_GpL"/>
</dbReference>
<gene>
    <name evidence="1" type="ORF">J2R62_06595</name>
</gene>
<sequence>MFSGTPIEYLDKTITNDGFWPDVSVAQFQESRSIPPDLSNTTVVEALLAAIAEVNDSLESVKTRFMGKGIAHADQVPGPACDGVNQVVAQYKKAVFARAKADLLGEFASIGRQKSSPGQESDETRNNLLAEAAMVIRNLMGIPRVGVAII</sequence>
<dbReference type="Pfam" id="PF05926">
    <property type="entry name" value="Phage_GPL"/>
    <property type="match status" value="1"/>
</dbReference>
<protein>
    <submittedName>
        <fullName evidence="1">Head completion/stabilization protein</fullName>
    </submittedName>
</protein>
<dbReference type="RefSeq" id="WP_207541862.1">
    <property type="nucleotide sequence ID" value="NZ_JAFNAA010000005.1"/>
</dbReference>
<evidence type="ECO:0000313" key="1">
    <source>
        <dbReference type="EMBL" id="MBO1107893.1"/>
    </source>
</evidence>
<name>A0A8I2B4S7_PLESH</name>
<dbReference type="AlphaFoldDB" id="A0A8I2B4S7"/>
<dbReference type="Proteomes" id="UP000664658">
    <property type="component" value="Unassembled WGS sequence"/>
</dbReference>
<organism evidence="1 2">
    <name type="scientific">Plesiomonas shigelloides</name>
    <name type="common">Aeromonas shigelloides</name>
    <dbReference type="NCBI Taxonomy" id="703"/>
    <lineage>
        <taxon>Bacteria</taxon>
        <taxon>Pseudomonadati</taxon>
        <taxon>Pseudomonadota</taxon>
        <taxon>Gammaproteobacteria</taxon>
        <taxon>Enterobacterales</taxon>
        <taxon>Enterobacteriaceae</taxon>
        <taxon>Plesiomonas</taxon>
    </lineage>
</organism>
<proteinExistence type="predicted"/>
<dbReference type="EMBL" id="JAFNAA010000005">
    <property type="protein sequence ID" value="MBO1107893.1"/>
    <property type="molecule type" value="Genomic_DNA"/>
</dbReference>
<reference evidence="1" key="1">
    <citation type="submission" date="2021-03" db="EMBL/GenBank/DDBJ databases">
        <title>Plesiomonas shigelloides zfcc0051, isolated from zebrafish feces.</title>
        <authorList>
            <person name="Vanderhoek Z."/>
            <person name="Gaulke C."/>
        </authorList>
    </citation>
    <scope>NUCLEOTIDE SEQUENCE</scope>
    <source>
        <strain evidence="1">Zfcc0051</strain>
    </source>
</reference>
<evidence type="ECO:0000313" key="2">
    <source>
        <dbReference type="Proteomes" id="UP000664658"/>
    </source>
</evidence>
<comment type="caution">
    <text evidence="1">The sequence shown here is derived from an EMBL/GenBank/DDBJ whole genome shotgun (WGS) entry which is preliminary data.</text>
</comment>
<accession>A0A8I2B4S7</accession>